<evidence type="ECO:0000256" key="5">
    <source>
        <dbReference type="RuleBase" id="RU368071"/>
    </source>
</evidence>
<dbReference type="SFLD" id="SFLDG00358">
    <property type="entry name" value="Main_(cytGST)"/>
    <property type="match status" value="1"/>
</dbReference>
<dbReference type="GO" id="GO:0050610">
    <property type="term" value="F:methylarsonate reductase activity"/>
    <property type="evidence" value="ECO:0007669"/>
    <property type="project" value="UniProtKB-UniRule"/>
</dbReference>
<reference evidence="9" key="1">
    <citation type="submission" date="2025-08" db="UniProtKB">
        <authorList>
            <consortium name="RefSeq"/>
        </authorList>
    </citation>
    <scope>IDENTIFICATION</scope>
    <source>
        <tissue evidence="9">Tentacle</tissue>
    </source>
</reference>
<comment type="function">
    <text evidence="5">Exhibits glutathione-dependent thiol transferase activity. Has high dehydroascorbate reductase activity and may contribute to the recycling of ascorbic acid. Participates in the biotransformation of inorganic arsenic and reduces monomethylarsonic acid (MMA).</text>
</comment>
<dbReference type="Proteomes" id="UP000515163">
    <property type="component" value="Unplaced"/>
</dbReference>
<dbReference type="PROSITE" id="PS50405">
    <property type="entry name" value="GST_CTER"/>
    <property type="match status" value="1"/>
</dbReference>
<keyword evidence="8" id="KW-1185">Reference proteome</keyword>
<dbReference type="AlphaFoldDB" id="A0A6P8GZL7"/>
<dbReference type="EC" id="2.5.1.18" evidence="5"/>
<name>A0A6P8GZL7_ACTTE</name>
<dbReference type="PANTHER" id="PTHR43968">
    <property type="match status" value="1"/>
</dbReference>
<feature type="domain" description="GST N-terminal" evidence="6">
    <location>
        <begin position="4"/>
        <end position="82"/>
    </location>
</feature>
<dbReference type="PROSITE" id="PS50404">
    <property type="entry name" value="GST_NTER"/>
    <property type="match status" value="1"/>
</dbReference>
<evidence type="ECO:0000259" key="6">
    <source>
        <dbReference type="PROSITE" id="PS50404"/>
    </source>
</evidence>
<evidence type="ECO:0000259" key="7">
    <source>
        <dbReference type="PROSITE" id="PS50405"/>
    </source>
</evidence>
<accession>A0A6P8GZL7</accession>
<dbReference type="InterPro" id="IPR040079">
    <property type="entry name" value="Glutathione_S-Trfase"/>
</dbReference>
<dbReference type="InterPro" id="IPR010987">
    <property type="entry name" value="Glutathione-S-Trfase_C-like"/>
</dbReference>
<dbReference type="InterPro" id="IPR036282">
    <property type="entry name" value="Glutathione-S-Trfase_C_sf"/>
</dbReference>
<keyword evidence="3 5" id="KW-0560">Oxidoreductase</keyword>
<dbReference type="InParanoid" id="A0A6P8GZL7"/>
<keyword evidence="2 5" id="KW-0808">Transferase</keyword>
<comment type="catalytic activity">
    <reaction evidence="5">
        <text>methylarsonate + 2 glutathione + H(+) = methylarsonous acid + glutathione disulfide + H2O</text>
        <dbReference type="Rhea" id="RHEA:15969"/>
        <dbReference type="ChEBI" id="CHEBI:15377"/>
        <dbReference type="ChEBI" id="CHEBI:15378"/>
        <dbReference type="ChEBI" id="CHEBI:17826"/>
        <dbReference type="ChEBI" id="CHEBI:33409"/>
        <dbReference type="ChEBI" id="CHEBI:57925"/>
        <dbReference type="ChEBI" id="CHEBI:58297"/>
        <dbReference type="EC" id="1.20.4.2"/>
    </reaction>
</comment>
<dbReference type="SFLD" id="SFLDS00019">
    <property type="entry name" value="Glutathione_Transferase_(cytos"/>
    <property type="match status" value="1"/>
</dbReference>
<gene>
    <name evidence="9" type="primary">LOC116286219</name>
</gene>
<evidence type="ECO:0000256" key="4">
    <source>
        <dbReference type="ARBA" id="ARBA00047960"/>
    </source>
</evidence>
<comment type="similarity">
    <text evidence="1 5">Belongs to the GST superfamily. Omega family.</text>
</comment>
<comment type="catalytic activity">
    <reaction evidence="5">
        <text>L-dehydroascorbate + 2 glutathione = glutathione disulfide + L-ascorbate</text>
        <dbReference type="Rhea" id="RHEA:24424"/>
        <dbReference type="ChEBI" id="CHEBI:38290"/>
        <dbReference type="ChEBI" id="CHEBI:57925"/>
        <dbReference type="ChEBI" id="CHEBI:58297"/>
        <dbReference type="ChEBI" id="CHEBI:58539"/>
        <dbReference type="EC" id="1.8.5.1"/>
    </reaction>
</comment>
<dbReference type="Gene3D" id="3.40.30.10">
    <property type="entry name" value="Glutaredoxin"/>
    <property type="match status" value="1"/>
</dbReference>
<comment type="catalytic activity">
    <reaction evidence="4 5">
        <text>RX + glutathione = an S-substituted glutathione + a halide anion + H(+)</text>
        <dbReference type="Rhea" id="RHEA:16437"/>
        <dbReference type="ChEBI" id="CHEBI:15378"/>
        <dbReference type="ChEBI" id="CHEBI:16042"/>
        <dbReference type="ChEBI" id="CHEBI:17792"/>
        <dbReference type="ChEBI" id="CHEBI:57925"/>
        <dbReference type="ChEBI" id="CHEBI:90779"/>
        <dbReference type="EC" id="2.5.1.18"/>
    </reaction>
</comment>
<dbReference type="KEGG" id="aten:116286219"/>
<evidence type="ECO:0000313" key="9">
    <source>
        <dbReference type="RefSeq" id="XP_031548536.1"/>
    </source>
</evidence>
<dbReference type="GO" id="GO:0005737">
    <property type="term" value="C:cytoplasm"/>
    <property type="evidence" value="ECO:0007669"/>
    <property type="project" value="InterPro"/>
</dbReference>
<dbReference type="InterPro" id="IPR005442">
    <property type="entry name" value="GST_omega"/>
</dbReference>
<sequence length="236" mass="27471">MADSKPKLYTAWFCPFAQRAWIAMLAKKVDFEYIEQNPYNKTPEWMAISPTGLVPVIVHDGNTVYESSVCIEYIDEAFSSDVSLLPKDPYQRAYARIWGDFLSKNVIPHFYAILLKQTEEEQNRAKEQYLDGIRKITAAMKPEGSYFQQKSLGYFDIMLAPFAQRMPVLKHFKGFEIPDTPEFARYHKWWESVKRHSAVVPTLRDTEDLIQMYERYAHNTTKSLVSQAVRKGQPLP</sequence>
<dbReference type="SUPFAM" id="SSF52833">
    <property type="entry name" value="Thioredoxin-like"/>
    <property type="match status" value="1"/>
</dbReference>
<feature type="domain" description="GST C-terminal" evidence="7">
    <location>
        <begin position="88"/>
        <end position="235"/>
    </location>
</feature>
<dbReference type="InterPro" id="IPR036249">
    <property type="entry name" value="Thioredoxin-like_sf"/>
</dbReference>
<dbReference type="InterPro" id="IPR050983">
    <property type="entry name" value="GST_Omega/HSP26"/>
</dbReference>
<dbReference type="FunCoup" id="A0A6P8GZL7">
    <property type="interactions" value="718"/>
</dbReference>
<evidence type="ECO:0000256" key="2">
    <source>
        <dbReference type="ARBA" id="ARBA00022679"/>
    </source>
</evidence>
<evidence type="ECO:0000313" key="8">
    <source>
        <dbReference type="Proteomes" id="UP000515163"/>
    </source>
</evidence>
<dbReference type="InterPro" id="IPR004045">
    <property type="entry name" value="Glutathione_S-Trfase_N"/>
</dbReference>
<protein>
    <recommendedName>
        <fullName evidence="5">Glutathione S-transferase omega</fullName>
        <shortName evidence="5">GSTO</shortName>
        <ecNumber evidence="5">1.20.4.2</ecNumber>
        <ecNumber evidence="5">1.8.5.1</ecNumber>
        <ecNumber evidence="5">2.5.1.18</ecNumber>
    </recommendedName>
    <alternativeName>
        <fullName evidence="5">Glutathione-dependent dehydroascorbate reductase</fullName>
    </alternativeName>
    <alternativeName>
        <fullName evidence="5">Monomethylarsonic acid reductase</fullName>
    </alternativeName>
</protein>
<dbReference type="OrthoDB" id="4951845at2759"/>
<dbReference type="Pfam" id="PF13409">
    <property type="entry name" value="GST_N_2"/>
    <property type="match status" value="1"/>
</dbReference>
<organism evidence="8 9">
    <name type="scientific">Actinia tenebrosa</name>
    <name type="common">Australian red waratah sea anemone</name>
    <dbReference type="NCBI Taxonomy" id="6105"/>
    <lineage>
        <taxon>Eukaryota</taxon>
        <taxon>Metazoa</taxon>
        <taxon>Cnidaria</taxon>
        <taxon>Anthozoa</taxon>
        <taxon>Hexacorallia</taxon>
        <taxon>Actiniaria</taxon>
        <taxon>Actiniidae</taxon>
        <taxon>Actinia</taxon>
    </lineage>
</organism>
<dbReference type="SFLD" id="SFLDG01152">
    <property type="entry name" value="Main.3:_Omega-_and_Tau-like"/>
    <property type="match status" value="1"/>
</dbReference>
<dbReference type="GO" id="GO:0006749">
    <property type="term" value="P:glutathione metabolic process"/>
    <property type="evidence" value="ECO:0007669"/>
    <property type="project" value="UniProtKB-UniRule"/>
</dbReference>
<dbReference type="EC" id="1.20.4.2" evidence="5"/>
<dbReference type="EC" id="1.8.5.1" evidence="5"/>
<dbReference type="Gene3D" id="1.20.1050.10">
    <property type="match status" value="1"/>
</dbReference>
<dbReference type="CDD" id="cd00570">
    <property type="entry name" value="GST_N_family"/>
    <property type="match status" value="1"/>
</dbReference>
<dbReference type="InterPro" id="IPR045073">
    <property type="entry name" value="Omega/Tau-like"/>
</dbReference>
<dbReference type="PANTHER" id="PTHR43968:SF6">
    <property type="entry name" value="GLUTATHIONE S-TRANSFERASE OMEGA"/>
    <property type="match status" value="1"/>
</dbReference>
<dbReference type="GO" id="GO:0045174">
    <property type="term" value="F:glutathione dehydrogenase (ascorbate) activity"/>
    <property type="evidence" value="ECO:0007669"/>
    <property type="project" value="UniProtKB-UniRule"/>
</dbReference>
<dbReference type="GeneID" id="116286219"/>
<dbReference type="PRINTS" id="PR01625">
    <property type="entry name" value="GSTRNSFRASEO"/>
</dbReference>
<dbReference type="GO" id="GO:0004364">
    <property type="term" value="F:glutathione transferase activity"/>
    <property type="evidence" value="ECO:0007669"/>
    <property type="project" value="UniProtKB-UniRule"/>
</dbReference>
<evidence type="ECO:0000256" key="3">
    <source>
        <dbReference type="ARBA" id="ARBA00023002"/>
    </source>
</evidence>
<dbReference type="RefSeq" id="XP_031548536.1">
    <property type="nucleotide sequence ID" value="XM_031692676.1"/>
</dbReference>
<proteinExistence type="inferred from homology"/>
<evidence type="ECO:0000256" key="1">
    <source>
        <dbReference type="ARBA" id="ARBA00011067"/>
    </source>
</evidence>
<dbReference type="SUPFAM" id="SSF47616">
    <property type="entry name" value="GST C-terminal domain-like"/>
    <property type="match status" value="1"/>
</dbReference>